<dbReference type="AlphaFoldDB" id="A0A238V294"/>
<gene>
    <name evidence="2" type="ORF">SAMN06265355_101789</name>
</gene>
<evidence type="ECO:0000313" key="2">
    <source>
        <dbReference type="EMBL" id="SNR28271.1"/>
    </source>
</evidence>
<evidence type="ECO:0000256" key="1">
    <source>
        <dbReference type="SAM" id="MobiDB-lite"/>
    </source>
</evidence>
<feature type="compositionally biased region" description="Polar residues" evidence="1">
    <location>
        <begin position="1"/>
        <end position="10"/>
    </location>
</feature>
<organism evidence="2 3">
    <name type="scientific">Actinomadura mexicana</name>
    <dbReference type="NCBI Taxonomy" id="134959"/>
    <lineage>
        <taxon>Bacteria</taxon>
        <taxon>Bacillati</taxon>
        <taxon>Actinomycetota</taxon>
        <taxon>Actinomycetes</taxon>
        <taxon>Streptosporangiales</taxon>
        <taxon>Thermomonosporaceae</taxon>
        <taxon>Actinomadura</taxon>
    </lineage>
</organism>
<reference evidence="3" key="1">
    <citation type="submission" date="2017-06" db="EMBL/GenBank/DDBJ databases">
        <authorList>
            <person name="Varghese N."/>
            <person name="Submissions S."/>
        </authorList>
    </citation>
    <scope>NUCLEOTIDE SEQUENCE [LARGE SCALE GENOMIC DNA]</scope>
    <source>
        <strain evidence="3">DSM 44485</strain>
    </source>
</reference>
<accession>A0A238V294</accession>
<proteinExistence type="predicted"/>
<dbReference type="EMBL" id="FZNP01000001">
    <property type="protein sequence ID" value="SNR28271.1"/>
    <property type="molecule type" value="Genomic_DNA"/>
</dbReference>
<feature type="region of interest" description="Disordered" evidence="1">
    <location>
        <begin position="1"/>
        <end position="27"/>
    </location>
</feature>
<sequence>MPASPVTATGASVRAGAGGPELRQESPVFKADHPAAQECRKGLLEAAGIPVPEDVVPAHLWRRDDALRPFGFFRLVRAAVTG</sequence>
<keyword evidence="3" id="KW-1185">Reference proteome</keyword>
<protein>
    <submittedName>
        <fullName evidence="2">Uncharacterized protein</fullName>
    </submittedName>
</protein>
<name>A0A238V294_9ACTN</name>
<evidence type="ECO:0000313" key="3">
    <source>
        <dbReference type="Proteomes" id="UP000198420"/>
    </source>
</evidence>
<dbReference type="RefSeq" id="WP_179278613.1">
    <property type="nucleotide sequence ID" value="NZ_FZNP01000001.1"/>
</dbReference>
<dbReference type="Proteomes" id="UP000198420">
    <property type="component" value="Unassembled WGS sequence"/>
</dbReference>